<reference evidence="1 2" key="1">
    <citation type="submission" date="2014-04" db="EMBL/GenBank/DDBJ databases">
        <authorList>
            <consortium name="DOE Joint Genome Institute"/>
            <person name="Kuo A."/>
            <person name="Kohler A."/>
            <person name="Nagy L.G."/>
            <person name="Floudas D."/>
            <person name="Copeland A."/>
            <person name="Barry K.W."/>
            <person name="Cichocki N."/>
            <person name="Veneault-Fourrey C."/>
            <person name="LaButti K."/>
            <person name="Lindquist E.A."/>
            <person name="Lipzen A."/>
            <person name="Lundell T."/>
            <person name="Morin E."/>
            <person name="Murat C."/>
            <person name="Sun H."/>
            <person name="Tunlid A."/>
            <person name="Henrissat B."/>
            <person name="Grigoriev I.V."/>
            <person name="Hibbett D.S."/>
            <person name="Martin F."/>
            <person name="Nordberg H.P."/>
            <person name="Cantor M.N."/>
            <person name="Hua S.X."/>
        </authorList>
    </citation>
    <scope>NUCLEOTIDE SEQUENCE [LARGE SCALE GENOMIC DNA]</scope>
    <source>
        <strain evidence="1 2">LaAM-08-1</strain>
    </source>
</reference>
<protein>
    <submittedName>
        <fullName evidence="1">Uncharacterized protein</fullName>
    </submittedName>
</protein>
<dbReference type="OrthoDB" id="10612458at2759"/>
<organism evidence="1 2">
    <name type="scientific">Laccaria amethystina LaAM-08-1</name>
    <dbReference type="NCBI Taxonomy" id="1095629"/>
    <lineage>
        <taxon>Eukaryota</taxon>
        <taxon>Fungi</taxon>
        <taxon>Dikarya</taxon>
        <taxon>Basidiomycota</taxon>
        <taxon>Agaricomycotina</taxon>
        <taxon>Agaricomycetes</taxon>
        <taxon>Agaricomycetidae</taxon>
        <taxon>Agaricales</taxon>
        <taxon>Agaricineae</taxon>
        <taxon>Hydnangiaceae</taxon>
        <taxon>Laccaria</taxon>
    </lineage>
</organism>
<evidence type="ECO:0000313" key="2">
    <source>
        <dbReference type="Proteomes" id="UP000054477"/>
    </source>
</evidence>
<proteinExistence type="predicted"/>
<sequence>YRTRYLLAPNVLYLPFHCFMLPASLKGKKPLRCHTEMMPWTAEFATSVAGRGGMLRVMIPGGECVWFDAVVLNAYKECPSQDQEDRRRYLRRRHVFSAFRLAPRPPNPYSP</sequence>
<feature type="non-terminal residue" evidence="1">
    <location>
        <position position="1"/>
    </location>
</feature>
<dbReference type="AlphaFoldDB" id="A0A0C9XG00"/>
<gene>
    <name evidence="1" type="ORF">K443DRAFT_109436</name>
</gene>
<reference evidence="2" key="2">
    <citation type="submission" date="2015-01" db="EMBL/GenBank/DDBJ databases">
        <title>Evolutionary Origins and Diversification of the Mycorrhizal Mutualists.</title>
        <authorList>
            <consortium name="DOE Joint Genome Institute"/>
            <consortium name="Mycorrhizal Genomics Consortium"/>
            <person name="Kohler A."/>
            <person name="Kuo A."/>
            <person name="Nagy L.G."/>
            <person name="Floudas D."/>
            <person name="Copeland A."/>
            <person name="Barry K.W."/>
            <person name="Cichocki N."/>
            <person name="Veneault-Fourrey C."/>
            <person name="LaButti K."/>
            <person name="Lindquist E.A."/>
            <person name="Lipzen A."/>
            <person name="Lundell T."/>
            <person name="Morin E."/>
            <person name="Murat C."/>
            <person name="Riley R."/>
            <person name="Ohm R."/>
            <person name="Sun H."/>
            <person name="Tunlid A."/>
            <person name="Henrissat B."/>
            <person name="Grigoriev I.V."/>
            <person name="Hibbett D.S."/>
            <person name="Martin F."/>
        </authorList>
    </citation>
    <scope>NUCLEOTIDE SEQUENCE [LARGE SCALE GENOMIC DNA]</scope>
    <source>
        <strain evidence="2">LaAM-08-1</strain>
    </source>
</reference>
<name>A0A0C9XG00_9AGAR</name>
<evidence type="ECO:0000313" key="1">
    <source>
        <dbReference type="EMBL" id="KIJ95042.1"/>
    </source>
</evidence>
<dbReference type="Proteomes" id="UP000054477">
    <property type="component" value="Unassembled WGS sequence"/>
</dbReference>
<accession>A0A0C9XG00</accession>
<dbReference type="EMBL" id="KN838769">
    <property type="protein sequence ID" value="KIJ95042.1"/>
    <property type="molecule type" value="Genomic_DNA"/>
</dbReference>
<dbReference type="HOGENOM" id="CLU_2164375_0_0_1"/>
<keyword evidence="2" id="KW-1185">Reference proteome</keyword>